<dbReference type="EMBL" id="JAUJYN010000001">
    <property type="protein sequence ID" value="KAK1280093.1"/>
    <property type="molecule type" value="Genomic_DNA"/>
</dbReference>
<reference evidence="1" key="1">
    <citation type="journal article" date="2023" name="Nat. Commun.">
        <title>Diploid and tetraploid genomes of Acorus and the evolution of monocots.</title>
        <authorList>
            <person name="Ma L."/>
            <person name="Liu K.W."/>
            <person name="Li Z."/>
            <person name="Hsiao Y.Y."/>
            <person name="Qi Y."/>
            <person name="Fu T."/>
            <person name="Tang G.D."/>
            <person name="Zhang D."/>
            <person name="Sun W.H."/>
            <person name="Liu D.K."/>
            <person name="Li Y."/>
            <person name="Chen G.Z."/>
            <person name="Liu X.D."/>
            <person name="Liao X.Y."/>
            <person name="Jiang Y.T."/>
            <person name="Yu X."/>
            <person name="Hao Y."/>
            <person name="Huang J."/>
            <person name="Zhao X.W."/>
            <person name="Ke S."/>
            <person name="Chen Y.Y."/>
            <person name="Wu W.L."/>
            <person name="Hsu J.L."/>
            <person name="Lin Y.F."/>
            <person name="Huang M.D."/>
            <person name="Li C.Y."/>
            <person name="Huang L."/>
            <person name="Wang Z.W."/>
            <person name="Zhao X."/>
            <person name="Zhong W.Y."/>
            <person name="Peng D.H."/>
            <person name="Ahmad S."/>
            <person name="Lan S."/>
            <person name="Zhang J.S."/>
            <person name="Tsai W.C."/>
            <person name="Van de Peer Y."/>
            <person name="Liu Z.J."/>
        </authorList>
    </citation>
    <scope>NUCLEOTIDE SEQUENCE</scope>
    <source>
        <strain evidence="1">SCP</strain>
    </source>
</reference>
<sequence length="50" mass="5286">MTGFSKAWCSIWRTFGTTLPGEREAYYCVAGSDPGRGVTGGQGSQDSIVP</sequence>
<gene>
    <name evidence="1" type="ORF">QJS04_geneDACA004754</name>
</gene>
<protein>
    <submittedName>
        <fullName evidence="1">Uncharacterized protein</fullName>
    </submittedName>
</protein>
<name>A0AAV9BT39_ACOGR</name>
<organism evidence="1 2">
    <name type="scientific">Acorus gramineus</name>
    <name type="common">Dwarf sweet flag</name>
    <dbReference type="NCBI Taxonomy" id="55184"/>
    <lineage>
        <taxon>Eukaryota</taxon>
        <taxon>Viridiplantae</taxon>
        <taxon>Streptophyta</taxon>
        <taxon>Embryophyta</taxon>
        <taxon>Tracheophyta</taxon>
        <taxon>Spermatophyta</taxon>
        <taxon>Magnoliopsida</taxon>
        <taxon>Liliopsida</taxon>
        <taxon>Acoraceae</taxon>
        <taxon>Acorus</taxon>
    </lineage>
</organism>
<proteinExistence type="predicted"/>
<accession>A0AAV9BT39</accession>
<dbReference type="Proteomes" id="UP001179952">
    <property type="component" value="Unassembled WGS sequence"/>
</dbReference>
<reference evidence="1" key="2">
    <citation type="submission" date="2023-06" db="EMBL/GenBank/DDBJ databases">
        <authorList>
            <person name="Ma L."/>
            <person name="Liu K.-W."/>
            <person name="Li Z."/>
            <person name="Hsiao Y.-Y."/>
            <person name="Qi Y."/>
            <person name="Fu T."/>
            <person name="Tang G."/>
            <person name="Zhang D."/>
            <person name="Sun W.-H."/>
            <person name="Liu D.-K."/>
            <person name="Li Y."/>
            <person name="Chen G.-Z."/>
            <person name="Liu X.-D."/>
            <person name="Liao X.-Y."/>
            <person name="Jiang Y.-T."/>
            <person name="Yu X."/>
            <person name="Hao Y."/>
            <person name="Huang J."/>
            <person name="Zhao X.-W."/>
            <person name="Ke S."/>
            <person name="Chen Y.-Y."/>
            <person name="Wu W.-L."/>
            <person name="Hsu J.-L."/>
            <person name="Lin Y.-F."/>
            <person name="Huang M.-D."/>
            <person name="Li C.-Y."/>
            <person name="Huang L."/>
            <person name="Wang Z.-W."/>
            <person name="Zhao X."/>
            <person name="Zhong W.-Y."/>
            <person name="Peng D.-H."/>
            <person name="Ahmad S."/>
            <person name="Lan S."/>
            <person name="Zhang J.-S."/>
            <person name="Tsai W.-C."/>
            <person name="Van De Peer Y."/>
            <person name="Liu Z.-J."/>
        </authorList>
    </citation>
    <scope>NUCLEOTIDE SEQUENCE</scope>
    <source>
        <strain evidence="1">SCP</strain>
        <tissue evidence="1">Leaves</tissue>
    </source>
</reference>
<evidence type="ECO:0000313" key="1">
    <source>
        <dbReference type="EMBL" id="KAK1280093.1"/>
    </source>
</evidence>
<keyword evidence="2" id="KW-1185">Reference proteome</keyword>
<evidence type="ECO:0000313" key="2">
    <source>
        <dbReference type="Proteomes" id="UP001179952"/>
    </source>
</evidence>
<dbReference type="AlphaFoldDB" id="A0AAV9BT39"/>
<comment type="caution">
    <text evidence="1">The sequence shown here is derived from an EMBL/GenBank/DDBJ whole genome shotgun (WGS) entry which is preliminary data.</text>
</comment>